<evidence type="ECO:0000313" key="1">
    <source>
        <dbReference type="EMBL" id="GIJ62126.1"/>
    </source>
</evidence>
<dbReference type="Proteomes" id="UP000612585">
    <property type="component" value="Unassembled WGS sequence"/>
</dbReference>
<reference evidence="1" key="1">
    <citation type="submission" date="2021-01" db="EMBL/GenBank/DDBJ databases">
        <title>Whole genome shotgun sequence of Virgisporangium aurantiacum NBRC 16421.</title>
        <authorList>
            <person name="Komaki H."/>
            <person name="Tamura T."/>
        </authorList>
    </citation>
    <scope>NUCLEOTIDE SEQUENCE</scope>
    <source>
        <strain evidence="1">NBRC 16421</strain>
    </source>
</reference>
<comment type="caution">
    <text evidence="1">The sequence shown here is derived from an EMBL/GenBank/DDBJ whole genome shotgun (WGS) entry which is preliminary data.</text>
</comment>
<protein>
    <submittedName>
        <fullName evidence="1">Uncharacterized protein</fullName>
    </submittedName>
</protein>
<dbReference type="EMBL" id="BOPG01000075">
    <property type="protein sequence ID" value="GIJ62126.1"/>
    <property type="molecule type" value="Genomic_DNA"/>
</dbReference>
<accession>A0A8J4E5C3</accession>
<proteinExistence type="predicted"/>
<evidence type="ECO:0000313" key="2">
    <source>
        <dbReference type="Proteomes" id="UP000612585"/>
    </source>
</evidence>
<sequence length="124" mass="13008">MASCPPTIAVAGGLPATNAARNVTTKVIDRVRGFIRTFLVCCERPGAGWHRVMGRSLASRRLLLVQALPTGDCGLKRGIAGLGAGPPRMWGGRAGRDGARWTAIAAGSWSYLGWGVRPARAAAR</sequence>
<organism evidence="1 2">
    <name type="scientific">Virgisporangium aurantiacum</name>
    <dbReference type="NCBI Taxonomy" id="175570"/>
    <lineage>
        <taxon>Bacteria</taxon>
        <taxon>Bacillati</taxon>
        <taxon>Actinomycetota</taxon>
        <taxon>Actinomycetes</taxon>
        <taxon>Micromonosporales</taxon>
        <taxon>Micromonosporaceae</taxon>
        <taxon>Virgisporangium</taxon>
    </lineage>
</organism>
<gene>
    <name evidence="1" type="ORF">Vau01_096420</name>
</gene>
<keyword evidence="2" id="KW-1185">Reference proteome</keyword>
<dbReference type="AlphaFoldDB" id="A0A8J4E5C3"/>
<name>A0A8J4E5C3_9ACTN</name>